<accession>A0A1B0XVQ4</accession>
<evidence type="ECO:0000313" key="2">
    <source>
        <dbReference type="Proteomes" id="UP000221511"/>
    </source>
</evidence>
<organism evidence="1 2">
    <name type="scientific">Campylobacter phage PC5</name>
    <dbReference type="NCBI Taxonomy" id="1541690"/>
    <lineage>
        <taxon>Viruses</taxon>
        <taxon>Duplodnaviria</taxon>
        <taxon>Heunggongvirae</taxon>
        <taxon>Uroviricota</taxon>
        <taxon>Caudoviricetes</taxon>
        <taxon>Connertonviridae</taxon>
        <taxon>Fletchervirus</taxon>
        <taxon>Fletchervirus PC5</taxon>
    </lineage>
</organism>
<dbReference type="EMBL" id="KX229736">
    <property type="protein sequence ID" value="ANH51160.1"/>
    <property type="molecule type" value="Genomic_DNA"/>
</dbReference>
<evidence type="ECO:0000313" key="1">
    <source>
        <dbReference type="EMBL" id="ANH51160.1"/>
    </source>
</evidence>
<reference evidence="1 2" key="1">
    <citation type="submission" date="2016-05" db="EMBL/GenBank/DDBJ databases">
        <title>Campylobacter bacteriophages isolated in Slovenia.</title>
        <authorList>
            <person name="Janez N."/>
            <person name="Peterka M."/>
            <person name="Accetto T."/>
        </authorList>
    </citation>
    <scope>NUCLEOTIDE SEQUENCE [LARGE SCALE GENOMIC DNA]</scope>
</reference>
<dbReference type="Proteomes" id="UP000221511">
    <property type="component" value="Segment"/>
</dbReference>
<proteinExistence type="predicted"/>
<gene>
    <name evidence="1" type="ORF">PC5_00038</name>
</gene>
<name>A0A1B0XVQ4_9CAUD</name>
<sequence length="32" mass="4040">MKLVDKLKKAYDYKSLELLKDKEWKFYNILFK</sequence>
<keyword evidence="2" id="KW-1185">Reference proteome</keyword>
<protein>
    <submittedName>
        <fullName evidence="1">Uncharacterized protein</fullName>
    </submittedName>
</protein>